<dbReference type="InterPro" id="IPR036388">
    <property type="entry name" value="WH-like_DNA-bd_sf"/>
</dbReference>
<protein>
    <submittedName>
        <fullName evidence="6">LysR family transcriptional regulator</fullName>
    </submittedName>
</protein>
<evidence type="ECO:0000256" key="4">
    <source>
        <dbReference type="ARBA" id="ARBA00023163"/>
    </source>
</evidence>
<name>A0A6C1B5F5_9RHOO</name>
<keyword evidence="4" id="KW-0804">Transcription</keyword>
<dbReference type="SUPFAM" id="SSF53850">
    <property type="entry name" value="Periplasmic binding protein-like II"/>
    <property type="match status" value="1"/>
</dbReference>
<dbReference type="GO" id="GO:0003700">
    <property type="term" value="F:DNA-binding transcription factor activity"/>
    <property type="evidence" value="ECO:0007669"/>
    <property type="project" value="InterPro"/>
</dbReference>
<evidence type="ECO:0000313" key="7">
    <source>
        <dbReference type="Proteomes" id="UP000501991"/>
    </source>
</evidence>
<evidence type="ECO:0000256" key="2">
    <source>
        <dbReference type="ARBA" id="ARBA00023015"/>
    </source>
</evidence>
<dbReference type="InterPro" id="IPR005119">
    <property type="entry name" value="LysR_subst-bd"/>
</dbReference>
<gene>
    <name evidence="6" type="ORF">G3580_15610</name>
</gene>
<dbReference type="Gene3D" id="1.10.10.10">
    <property type="entry name" value="Winged helix-like DNA-binding domain superfamily/Winged helix DNA-binding domain"/>
    <property type="match status" value="1"/>
</dbReference>
<comment type="similarity">
    <text evidence="1">Belongs to the LysR transcriptional regulatory family.</text>
</comment>
<proteinExistence type="inferred from homology"/>
<dbReference type="PANTHER" id="PTHR30126:SF4">
    <property type="entry name" value="LYSR FAMILY TRANSCRIPTIONAL REGULATOR"/>
    <property type="match status" value="1"/>
</dbReference>
<dbReference type="EMBL" id="CP048836">
    <property type="protein sequence ID" value="QID18921.1"/>
    <property type="molecule type" value="Genomic_DNA"/>
</dbReference>
<organism evidence="6 7">
    <name type="scientific">Nitrogeniibacter mangrovi</name>
    <dbReference type="NCBI Taxonomy" id="2016596"/>
    <lineage>
        <taxon>Bacteria</taxon>
        <taxon>Pseudomonadati</taxon>
        <taxon>Pseudomonadota</taxon>
        <taxon>Betaproteobacteria</taxon>
        <taxon>Rhodocyclales</taxon>
        <taxon>Zoogloeaceae</taxon>
        <taxon>Nitrogeniibacter</taxon>
    </lineage>
</organism>
<keyword evidence="3" id="KW-0238">DNA-binding</keyword>
<dbReference type="KEGG" id="azq:G3580_15610"/>
<dbReference type="InterPro" id="IPR036390">
    <property type="entry name" value="WH_DNA-bd_sf"/>
</dbReference>
<dbReference type="AlphaFoldDB" id="A0A6C1B5F5"/>
<sequence length="325" mass="34976">MKLSLDALHMLDVIDSEGSFAAAARRLHRVPSALTHAVRRLEADLGYPLFQREGRRAVLTVAGSTLLDQGRVLLRAAGELECRAKRVATGWEAQLRIGLDAVICFEDFLPLAAAFLAEQNGTRLSIEREVLGGSWDALASGRADLVIGASGDAPPQTGLASAPLGVIDLVFCVSPHHPLAGHPDPLPTDVVSAHRAIVLADTSRTLQPRSAGLFEGQDTMVVPDFPAKLAAQIAGLGVGYLPPQLARPAIARGDLVARRTSVPPPRNTLHVAWRSSHQGHALAWFRKRLAESRWRERLARSTAPIGAQMNHSETFDRSAPHAEHV</sequence>
<keyword evidence="7" id="KW-1185">Reference proteome</keyword>
<accession>A0A6C1B5F5</accession>
<dbReference type="Gene3D" id="3.40.190.10">
    <property type="entry name" value="Periplasmic binding protein-like II"/>
    <property type="match status" value="2"/>
</dbReference>
<evidence type="ECO:0000256" key="3">
    <source>
        <dbReference type="ARBA" id="ARBA00023125"/>
    </source>
</evidence>
<feature type="domain" description="HTH lysR-type" evidence="5">
    <location>
        <begin position="3"/>
        <end position="60"/>
    </location>
</feature>
<reference evidence="6 7" key="1">
    <citation type="submission" date="2020-02" db="EMBL/GenBank/DDBJ databases">
        <title>Nitrogenibacter mangrovi gen. nov., sp. nov. isolated from mangrove sediment, a denitrifying betaproteobacterium.</title>
        <authorList>
            <person name="Liao H."/>
            <person name="Tian Y."/>
        </authorList>
    </citation>
    <scope>NUCLEOTIDE SEQUENCE [LARGE SCALE GENOMIC DNA]</scope>
    <source>
        <strain evidence="6 7">M9-3-2</strain>
    </source>
</reference>
<dbReference type="PROSITE" id="PS50931">
    <property type="entry name" value="HTH_LYSR"/>
    <property type="match status" value="1"/>
</dbReference>
<evidence type="ECO:0000313" key="6">
    <source>
        <dbReference type="EMBL" id="QID18921.1"/>
    </source>
</evidence>
<keyword evidence="2" id="KW-0805">Transcription regulation</keyword>
<evidence type="ECO:0000259" key="5">
    <source>
        <dbReference type="PROSITE" id="PS50931"/>
    </source>
</evidence>
<evidence type="ECO:0000256" key="1">
    <source>
        <dbReference type="ARBA" id="ARBA00009437"/>
    </source>
</evidence>
<dbReference type="RefSeq" id="WP_173767045.1">
    <property type="nucleotide sequence ID" value="NZ_CP048836.1"/>
</dbReference>
<dbReference type="Pfam" id="PF00126">
    <property type="entry name" value="HTH_1"/>
    <property type="match status" value="1"/>
</dbReference>
<dbReference type="GO" id="GO:0000976">
    <property type="term" value="F:transcription cis-regulatory region binding"/>
    <property type="evidence" value="ECO:0007669"/>
    <property type="project" value="TreeGrafter"/>
</dbReference>
<dbReference type="Pfam" id="PF03466">
    <property type="entry name" value="LysR_substrate"/>
    <property type="match status" value="1"/>
</dbReference>
<dbReference type="SUPFAM" id="SSF46785">
    <property type="entry name" value="Winged helix' DNA-binding domain"/>
    <property type="match status" value="1"/>
</dbReference>
<dbReference type="PANTHER" id="PTHR30126">
    <property type="entry name" value="HTH-TYPE TRANSCRIPTIONAL REGULATOR"/>
    <property type="match status" value="1"/>
</dbReference>
<dbReference type="InterPro" id="IPR000847">
    <property type="entry name" value="LysR_HTH_N"/>
</dbReference>
<dbReference type="Proteomes" id="UP000501991">
    <property type="component" value="Chromosome"/>
</dbReference>